<evidence type="ECO:0000256" key="1">
    <source>
        <dbReference type="SAM" id="Phobius"/>
    </source>
</evidence>
<dbReference type="EMBL" id="NFDG01000133">
    <property type="protein sequence ID" value="OTY09762.1"/>
    <property type="molecule type" value="Genomic_DNA"/>
</dbReference>
<keyword evidence="1" id="KW-0472">Membrane</keyword>
<proteinExistence type="predicted"/>
<keyword evidence="1" id="KW-0812">Transmembrane</keyword>
<name>A0A243A0T5_BACTU</name>
<protein>
    <submittedName>
        <fullName evidence="2">Uncharacterized protein</fullName>
    </submittedName>
</protein>
<reference evidence="2 3" key="1">
    <citation type="submission" date="2016-10" db="EMBL/GenBank/DDBJ databases">
        <title>Comparative genomics of Bacillus thuringiensis reveals a path to pathogens against multiple invertebrate hosts.</title>
        <authorList>
            <person name="Zheng J."/>
            <person name="Gao Q."/>
            <person name="Liu H."/>
            <person name="Peng D."/>
            <person name="Ruan L."/>
            <person name="Sun M."/>
        </authorList>
    </citation>
    <scope>NUCLEOTIDE SEQUENCE [LARGE SCALE GENOMIC DNA]</scope>
    <source>
        <strain evidence="2">BGSC 4BM1</strain>
    </source>
</reference>
<gene>
    <name evidence="2" type="ORF">BK732_30005</name>
</gene>
<dbReference type="Proteomes" id="UP000194860">
    <property type="component" value="Unassembled WGS sequence"/>
</dbReference>
<evidence type="ECO:0000313" key="3">
    <source>
        <dbReference type="Proteomes" id="UP000194860"/>
    </source>
</evidence>
<evidence type="ECO:0000313" key="2">
    <source>
        <dbReference type="EMBL" id="OTY09762.1"/>
    </source>
</evidence>
<dbReference type="RefSeq" id="WP_088035039.1">
    <property type="nucleotide sequence ID" value="NZ_NFDG01000133.1"/>
</dbReference>
<dbReference type="AlphaFoldDB" id="A0A243A0T5"/>
<keyword evidence="1" id="KW-1133">Transmembrane helix</keyword>
<sequence length="170" mass="19740">MELLITIVTNASFIAIATLLLKHLFNRNAQKQKGHLDKGLEEVKSDLLLHNSVEQEKLNKKREVYINLIDSMAVFIGKRIPAEQEAAYKQKFLQAYDTSWLWASDEVLKALSMYMKFKAETDNRASSAVELQQLNEREKELFAKCILAIRKDIGFSETTVKLEDYRFIYF</sequence>
<accession>A0A243A0T5</accession>
<comment type="caution">
    <text evidence="2">The sequence shown here is derived from an EMBL/GenBank/DDBJ whole genome shotgun (WGS) entry which is preliminary data.</text>
</comment>
<feature type="transmembrane region" description="Helical" evidence="1">
    <location>
        <begin position="6"/>
        <end position="25"/>
    </location>
</feature>
<organism evidence="2 3">
    <name type="scientific">Bacillus thuringiensis serovar navarrensis</name>
    <dbReference type="NCBI Taxonomy" id="339658"/>
    <lineage>
        <taxon>Bacteria</taxon>
        <taxon>Bacillati</taxon>
        <taxon>Bacillota</taxon>
        <taxon>Bacilli</taxon>
        <taxon>Bacillales</taxon>
        <taxon>Bacillaceae</taxon>
        <taxon>Bacillus</taxon>
        <taxon>Bacillus cereus group</taxon>
    </lineage>
</organism>